<comment type="similarity">
    <text evidence="2 7">Belongs to the UPF0056 (MarC) family.</text>
</comment>
<sequence length="225" mass="23958">MFSIILGSFLLVLGTILPIVNPPGVAPIFWSLTTGASNKTRKILAKRVALNAIFIVIVATFLGKLVLFALGISIPAVRVAGGLLVIGAAWKLLNAEDPDTGMHDISAETYTLDKAKSSAFYPLTFPITCGPGTVAASITLGTTFSYSNLNLELLSNIIGTVLGAMGVGLAIFISLYFAAELLHKLGNQGTVIFMRLSAFILLCIGVQIFWTGMHEFILILNNDIK</sequence>
<evidence type="ECO:0000256" key="1">
    <source>
        <dbReference type="ARBA" id="ARBA00004651"/>
    </source>
</evidence>
<dbReference type="NCBIfam" id="TIGR00427">
    <property type="entry name" value="NAAT family transporter"/>
    <property type="match status" value="1"/>
</dbReference>
<evidence type="ECO:0000313" key="9">
    <source>
        <dbReference type="Proteomes" id="UP000007472"/>
    </source>
</evidence>
<name>A0A654KIM9_TAYEM</name>
<evidence type="ECO:0000256" key="5">
    <source>
        <dbReference type="ARBA" id="ARBA00022989"/>
    </source>
</evidence>
<evidence type="ECO:0000256" key="6">
    <source>
        <dbReference type="ARBA" id="ARBA00023136"/>
    </source>
</evidence>
<gene>
    <name evidence="8" type="ordered locus">TEQUI_1397</name>
</gene>
<dbReference type="PANTHER" id="PTHR33508">
    <property type="entry name" value="UPF0056 MEMBRANE PROTEIN YHCE"/>
    <property type="match status" value="1"/>
</dbReference>
<dbReference type="Proteomes" id="UP000007472">
    <property type="component" value="Chromosome"/>
</dbReference>
<dbReference type="AlphaFoldDB" id="A0A654KIM9"/>
<accession>A0A654KIM9</accession>
<keyword evidence="5 7" id="KW-1133">Transmembrane helix</keyword>
<dbReference type="KEGG" id="teq:TEQUI_1397"/>
<comment type="caution">
    <text evidence="7">Lacks conserved residue(s) required for the propagation of feature annotation.</text>
</comment>
<feature type="transmembrane region" description="Helical" evidence="7">
    <location>
        <begin position="76"/>
        <end position="93"/>
    </location>
</feature>
<proteinExistence type="inferred from homology"/>
<feature type="transmembrane region" description="Helical" evidence="7">
    <location>
        <begin position="157"/>
        <end position="179"/>
    </location>
</feature>
<dbReference type="PANTHER" id="PTHR33508:SF1">
    <property type="entry name" value="UPF0056 MEMBRANE PROTEIN YHCE"/>
    <property type="match status" value="1"/>
</dbReference>
<reference evidence="8 9" key="1">
    <citation type="journal article" date="2011" name="J. Bacteriol.">
        <title>Genome sequence of Taylorella equigenitalis MCE9, the causative agent of contagious equine metritis.</title>
        <authorList>
            <person name="Hebert L."/>
            <person name="Moumen B."/>
            <person name="Duquesne F."/>
            <person name="Breuil M.F."/>
            <person name="Laugier C."/>
            <person name="Batto J.M."/>
            <person name="Renault P."/>
            <person name="Petry S."/>
        </authorList>
    </citation>
    <scope>NUCLEOTIDE SEQUENCE [LARGE SCALE GENOMIC DNA]</scope>
    <source>
        <strain evidence="8 9">MCE9</strain>
    </source>
</reference>
<keyword evidence="6 7" id="KW-0472">Membrane</keyword>
<evidence type="ECO:0000256" key="7">
    <source>
        <dbReference type="RuleBase" id="RU362048"/>
    </source>
</evidence>
<keyword evidence="3" id="KW-1003">Cell membrane</keyword>
<dbReference type="GO" id="GO:0005886">
    <property type="term" value="C:plasma membrane"/>
    <property type="evidence" value="ECO:0007669"/>
    <property type="project" value="UniProtKB-SubCell"/>
</dbReference>
<evidence type="ECO:0000313" key="8">
    <source>
        <dbReference type="EMBL" id="ADU92311.1"/>
    </source>
</evidence>
<keyword evidence="4 7" id="KW-0812">Transmembrane</keyword>
<evidence type="ECO:0000256" key="4">
    <source>
        <dbReference type="ARBA" id="ARBA00022692"/>
    </source>
</evidence>
<dbReference type="EMBL" id="CP002456">
    <property type="protein sequence ID" value="ADU92311.1"/>
    <property type="molecule type" value="Genomic_DNA"/>
</dbReference>
<evidence type="ECO:0000256" key="3">
    <source>
        <dbReference type="ARBA" id="ARBA00022475"/>
    </source>
</evidence>
<comment type="subcellular location">
    <subcellularLocation>
        <location evidence="7">Cell inner membrane</location>
        <topology evidence="7">Multi-pass membrane protein</topology>
    </subcellularLocation>
    <subcellularLocation>
        <location evidence="1">Cell membrane</location>
        <topology evidence="1">Multi-pass membrane protein</topology>
    </subcellularLocation>
</comment>
<dbReference type="Pfam" id="PF01914">
    <property type="entry name" value="MarC"/>
    <property type="match status" value="1"/>
</dbReference>
<feature type="transmembrane region" description="Helical" evidence="7">
    <location>
        <begin position="191"/>
        <end position="210"/>
    </location>
</feature>
<evidence type="ECO:0000256" key="2">
    <source>
        <dbReference type="ARBA" id="ARBA00009784"/>
    </source>
</evidence>
<organism evidence="8 9">
    <name type="scientific">Taylorella equigenitalis (strain MCE9)</name>
    <dbReference type="NCBI Taxonomy" id="937774"/>
    <lineage>
        <taxon>Bacteria</taxon>
        <taxon>Pseudomonadati</taxon>
        <taxon>Pseudomonadota</taxon>
        <taxon>Betaproteobacteria</taxon>
        <taxon>Burkholderiales</taxon>
        <taxon>Alcaligenaceae</taxon>
        <taxon>Taylorella</taxon>
    </lineage>
</organism>
<protein>
    <recommendedName>
        <fullName evidence="7">UPF0056 inner membrane protein</fullName>
    </recommendedName>
</protein>
<dbReference type="InterPro" id="IPR002771">
    <property type="entry name" value="Multi_antbiot-R_MarC"/>
</dbReference>
<feature type="transmembrane region" description="Helical" evidence="7">
    <location>
        <begin position="48"/>
        <end position="69"/>
    </location>
</feature>